<evidence type="ECO:0000313" key="2">
    <source>
        <dbReference type="EMBL" id="TVO51920.1"/>
    </source>
</evidence>
<evidence type="ECO:0000313" key="3">
    <source>
        <dbReference type="Proteomes" id="UP000319502"/>
    </source>
</evidence>
<dbReference type="CDD" id="cd07177">
    <property type="entry name" value="terB_like"/>
    <property type="match status" value="1"/>
</dbReference>
<organism evidence="2 3">
    <name type="scientific">Denitromonas halophila</name>
    <dbReference type="NCBI Taxonomy" id="1629404"/>
    <lineage>
        <taxon>Bacteria</taxon>
        <taxon>Pseudomonadati</taxon>
        <taxon>Pseudomonadota</taxon>
        <taxon>Betaproteobacteria</taxon>
        <taxon>Rhodocyclales</taxon>
        <taxon>Zoogloeaceae</taxon>
        <taxon>Denitromonas</taxon>
    </lineage>
</organism>
<dbReference type="InterPro" id="IPR007791">
    <property type="entry name" value="DjlA_N"/>
</dbReference>
<reference evidence="2 3" key="1">
    <citation type="submission" date="2019-07" db="EMBL/GenBank/DDBJ databases">
        <title>The pathways for chlorine oxyanion respiration interact through the shared metabolite chlorate.</title>
        <authorList>
            <person name="Barnum T.P."/>
            <person name="Cheng Y."/>
            <person name="Hill K.A."/>
            <person name="Lucas L.N."/>
            <person name="Carlson H.K."/>
            <person name="Coates J.D."/>
        </authorList>
    </citation>
    <scope>NUCLEOTIDE SEQUENCE [LARGE SCALE GENOMIC DNA]</scope>
    <source>
        <strain evidence="2 3">SFB-3</strain>
    </source>
</reference>
<accession>A0A557QGA5</accession>
<name>A0A557QGA5_9RHOO</name>
<dbReference type="SUPFAM" id="SSF158682">
    <property type="entry name" value="TerB-like"/>
    <property type="match status" value="1"/>
</dbReference>
<dbReference type="Proteomes" id="UP000319502">
    <property type="component" value="Unassembled WGS sequence"/>
</dbReference>
<proteinExistence type="predicted"/>
<keyword evidence="3" id="KW-1185">Reference proteome</keyword>
<dbReference type="Gene3D" id="1.10.3680.10">
    <property type="entry name" value="TerB-like"/>
    <property type="match status" value="1"/>
</dbReference>
<protein>
    <submittedName>
        <fullName evidence="2">TerB family tellurite resistance protein</fullName>
    </submittedName>
</protein>
<dbReference type="InterPro" id="IPR029024">
    <property type="entry name" value="TerB-like"/>
</dbReference>
<dbReference type="EMBL" id="VMNK01000018">
    <property type="protein sequence ID" value="TVO51920.1"/>
    <property type="molecule type" value="Genomic_DNA"/>
</dbReference>
<gene>
    <name evidence="2" type="ORF">FHP91_18670</name>
</gene>
<dbReference type="OrthoDB" id="8526975at2"/>
<sequence length="131" mass="14365">MRSYPDNSPQAAARILSLAILIDGGFDRDESRQLSESGLLATLGLDEAAFDAVLEDFCYDLQQSSTLWSVSEATTRSALIDSLLSEIVSPSMRLQLLDGMLRIVGADGHVSRSEAELLRRASARWIRGLEH</sequence>
<feature type="domain" description="Co-chaperone DjlA N-terminal" evidence="1">
    <location>
        <begin position="11"/>
        <end position="122"/>
    </location>
</feature>
<comment type="caution">
    <text evidence="2">The sequence shown here is derived from an EMBL/GenBank/DDBJ whole genome shotgun (WGS) entry which is preliminary data.</text>
</comment>
<dbReference type="AlphaFoldDB" id="A0A557QGA5"/>
<dbReference type="RefSeq" id="WP_144311010.1">
    <property type="nucleotide sequence ID" value="NZ_VMNK01000018.1"/>
</dbReference>
<evidence type="ECO:0000259" key="1">
    <source>
        <dbReference type="Pfam" id="PF05099"/>
    </source>
</evidence>
<dbReference type="Pfam" id="PF05099">
    <property type="entry name" value="TerB"/>
    <property type="match status" value="1"/>
</dbReference>